<dbReference type="AlphaFoldDB" id="A0A9P6BYD8"/>
<keyword evidence="2" id="KW-1185">Reference proteome</keyword>
<feature type="non-terminal residue" evidence="1">
    <location>
        <position position="60"/>
    </location>
</feature>
<accession>A0A9P6BYD8</accession>
<gene>
    <name evidence="1" type="ORF">P691DRAFT_610857</name>
</gene>
<feature type="non-terminal residue" evidence="1">
    <location>
        <position position="1"/>
    </location>
</feature>
<proteinExistence type="predicted"/>
<protein>
    <submittedName>
        <fullName evidence="1">Uncharacterized protein</fullName>
    </submittedName>
</protein>
<dbReference type="OrthoDB" id="3061891at2759"/>
<evidence type="ECO:0000313" key="2">
    <source>
        <dbReference type="Proteomes" id="UP000807342"/>
    </source>
</evidence>
<reference evidence="1" key="1">
    <citation type="submission" date="2020-11" db="EMBL/GenBank/DDBJ databases">
        <authorList>
            <consortium name="DOE Joint Genome Institute"/>
            <person name="Ahrendt S."/>
            <person name="Riley R."/>
            <person name="Andreopoulos W."/>
            <person name="Labutti K."/>
            <person name="Pangilinan J."/>
            <person name="Ruiz-Duenas F.J."/>
            <person name="Barrasa J.M."/>
            <person name="Sanchez-Garcia M."/>
            <person name="Camarero S."/>
            <person name="Miyauchi S."/>
            <person name="Serrano A."/>
            <person name="Linde D."/>
            <person name="Babiker R."/>
            <person name="Drula E."/>
            <person name="Ayuso-Fernandez I."/>
            <person name="Pacheco R."/>
            <person name="Padilla G."/>
            <person name="Ferreira P."/>
            <person name="Barriuso J."/>
            <person name="Kellner H."/>
            <person name="Castanera R."/>
            <person name="Alfaro M."/>
            <person name="Ramirez L."/>
            <person name="Pisabarro A.G."/>
            <person name="Kuo A."/>
            <person name="Tritt A."/>
            <person name="Lipzen A."/>
            <person name="He G."/>
            <person name="Yan M."/>
            <person name="Ng V."/>
            <person name="Cullen D."/>
            <person name="Martin F."/>
            <person name="Rosso M.-N."/>
            <person name="Henrissat B."/>
            <person name="Hibbett D."/>
            <person name="Martinez A.T."/>
            <person name="Grigoriev I.V."/>
        </authorList>
    </citation>
    <scope>NUCLEOTIDE SEQUENCE</scope>
    <source>
        <strain evidence="1">MF-IS2</strain>
    </source>
</reference>
<name>A0A9P6BYD8_9AGAR</name>
<dbReference type="Proteomes" id="UP000807342">
    <property type="component" value="Unassembled WGS sequence"/>
</dbReference>
<comment type="caution">
    <text evidence="1">The sequence shown here is derived from an EMBL/GenBank/DDBJ whole genome shotgun (WGS) entry which is preliminary data.</text>
</comment>
<evidence type="ECO:0000313" key="1">
    <source>
        <dbReference type="EMBL" id="KAF9442373.1"/>
    </source>
</evidence>
<dbReference type="EMBL" id="MU151646">
    <property type="protein sequence ID" value="KAF9442373.1"/>
    <property type="molecule type" value="Genomic_DNA"/>
</dbReference>
<sequence length="60" mass="7372">PPKVSAPIYVWDWDFEGNFMQEAVHKSNREEKLEEFSMHKKRYDPYYNEWDCCHEFGPDD</sequence>
<organism evidence="1 2">
    <name type="scientific">Macrolepiota fuliginosa MF-IS2</name>
    <dbReference type="NCBI Taxonomy" id="1400762"/>
    <lineage>
        <taxon>Eukaryota</taxon>
        <taxon>Fungi</taxon>
        <taxon>Dikarya</taxon>
        <taxon>Basidiomycota</taxon>
        <taxon>Agaricomycotina</taxon>
        <taxon>Agaricomycetes</taxon>
        <taxon>Agaricomycetidae</taxon>
        <taxon>Agaricales</taxon>
        <taxon>Agaricineae</taxon>
        <taxon>Agaricaceae</taxon>
        <taxon>Macrolepiota</taxon>
    </lineage>
</organism>